<dbReference type="OrthoDB" id="9808150at2"/>
<dbReference type="PANTHER" id="PTHR23117:SF13">
    <property type="entry name" value="GUANYLATE KINASE"/>
    <property type="match status" value="1"/>
</dbReference>
<keyword evidence="4 9" id="KW-0808">Transferase</keyword>
<keyword evidence="5 9" id="KW-0547">Nucleotide-binding</keyword>
<keyword evidence="12" id="KW-1185">Reference proteome</keyword>
<evidence type="ECO:0000256" key="8">
    <source>
        <dbReference type="ARBA" id="ARBA00030128"/>
    </source>
</evidence>
<evidence type="ECO:0000313" key="11">
    <source>
        <dbReference type="EMBL" id="RJF84041.1"/>
    </source>
</evidence>
<feature type="binding site" evidence="9">
    <location>
        <begin position="30"/>
        <end position="37"/>
    </location>
    <ligand>
        <name>ATP</name>
        <dbReference type="ChEBI" id="CHEBI:30616"/>
    </ligand>
</feature>
<dbReference type="AlphaFoldDB" id="A0A418W213"/>
<keyword evidence="9" id="KW-0963">Cytoplasm</keyword>
<dbReference type="RefSeq" id="WP_119829681.1">
    <property type="nucleotide sequence ID" value="NZ_QYUL01000001.1"/>
</dbReference>
<keyword evidence="7 9" id="KW-0067">ATP-binding</keyword>
<dbReference type="Pfam" id="PF00625">
    <property type="entry name" value="Guanylate_kin"/>
    <property type="match status" value="1"/>
</dbReference>
<dbReference type="InterPro" id="IPR027417">
    <property type="entry name" value="P-loop_NTPase"/>
</dbReference>
<comment type="caution">
    <text evidence="11">The sequence shown here is derived from an EMBL/GenBank/DDBJ whole genome shotgun (WGS) entry which is preliminary data.</text>
</comment>
<comment type="catalytic activity">
    <reaction evidence="9">
        <text>GMP + ATP = GDP + ADP</text>
        <dbReference type="Rhea" id="RHEA:20780"/>
        <dbReference type="ChEBI" id="CHEBI:30616"/>
        <dbReference type="ChEBI" id="CHEBI:58115"/>
        <dbReference type="ChEBI" id="CHEBI:58189"/>
        <dbReference type="ChEBI" id="CHEBI:456216"/>
        <dbReference type="EC" id="2.7.4.8"/>
    </reaction>
</comment>
<dbReference type="GO" id="GO:0005829">
    <property type="term" value="C:cytosol"/>
    <property type="evidence" value="ECO:0007669"/>
    <property type="project" value="TreeGrafter"/>
</dbReference>
<organism evidence="11 12">
    <name type="scientific">Azospirillum cavernae</name>
    <dbReference type="NCBI Taxonomy" id="2320860"/>
    <lineage>
        <taxon>Bacteria</taxon>
        <taxon>Pseudomonadati</taxon>
        <taxon>Pseudomonadota</taxon>
        <taxon>Alphaproteobacteria</taxon>
        <taxon>Rhodospirillales</taxon>
        <taxon>Azospirillaceae</taxon>
        <taxon>Azospirillum</taxon>
    </lineage>
</organism>
<dbReference type="CDD" id="cd00071">
    <property type="entry name" value="GMPK"/>
    <property type="match status" value="1"/>
</dbReference>
<dbReference type="NCBIfam" id="TIGR03263">
    <property type="entry name" value="guanyl_kin"/>
    <property type="match status" value="1"/>
</dbReference>
<accession>A0A418W213</accession>
<dbReference type="InterPro" id="IPR020590">
    <property type="entry name" value="Guanylate_kinase_CS"/>
</dbReference>
<evidence type="ECO:0000256" key="9">
    <source>
        <dbReference type="HAMAP-Rule" id="MF_00328"/>
    </source>
</evidence>
<evidence type="ECO:0000313" key="12">
    <source>
        <dbReference type="Proteomes" id="UP000283458"/>
    </source>
</evidence>
<dbReference type="FunFam" id="3.30.63.10:FF:000002">
    <property type="entry name" value="Guanylate kinase 1"/>
    <property type="match status" value="1"/>
</dbReference>
<gene>
    <name evidence="9" type="primary">gmk</name>
    <name evidence="11" type="ORF">D3877_05355</name>
</gene>
<dbReference type="GO" id="GO:0005524">
    <property type="term" value="F:ATP binding"/>
    <property type="evidence" value="ECO:0007669"/>
    <property type="project" value="UniProtKB-UniRule"/>
</dbReference>
<evidence type="ECO:0000256" key="3">
    <source>
        <dbReference type="ARBA" id="ARBA00016296"/>
    </source>
</evidence>
<evidence type="ECO:0000256" key="2">
    <source>
        <dbReference type="ARBA" id="ARBA00012961"/>
    </source>
</evidence>
<comment type="function">
    <text evidence="9">Essential for recycling GMP and indirectly, cGMP.</text>
</comment>
<feature type="domain" description="Guanylate kinase-like" evidence="10">
    <location>
        <begin position="23"/>
        <end position="202"/>
    </location>
</feature>
<evidence type="ECO:0000256" key="5">
    <source>
        <dbReference type="ARBA" id="ARBA00022741"/>
    </source>
</evidence>
<evidence type="ECO:0000256" key="6">
    <source>
        <dbReference type="ARBA" id="ARBA00022777"/>
    </source>
</evidence>
<reference evidence="11 12" key="1">
    <citation type="submission" date="2018-09" db="EMBL/GenBank/DDBJ databases">
        <authorList>
            <person name="Zhu H."/>
        </authorList>
    </citation>
    <scope>NUCLEOTIDE SEQUENCE [LARGE SCALE GENOMIC DNA]</scope>
    <source>
        <strain evidence="11 12">K2W22B-5</strain>
    </source>
</reference>
<dbReference type="Gene3D" id="3.30.63.10">
    <property type="entry name" value="Guanylate Kinase phosphate binding domain"/>
    <property type="match status" value="1"/>
</dbReference>
<dbReference type="PROSITE" id="PS50052">
    <property type="entry name" value="GUANYLATE_KINASE_2"/>
    <property type="match status" value="1"/>
</dbReference>
<dbReference type="InterPro" id="IPR008144">
    <property type="entry name" value="Guanylate_kin-like_dom"/>
</dbReference>
<evidence type="ECO:0000259" key="10">
    <source>
        <dbReference type="PROSITE" id="PS50052"/>
    </source>
</evidence>
<dbReference type="EC" id="2.7.4.8" evidence="2 9"/>
<evidence type="ECO:0000256" key="1">
    <source>
        <dbReference type="ARBA" id="ARBA00005790"/>
    </source>
</evidence>
<dbReference type="EMBL" id="QYUL01000001">
    <property type="protein sequence ID" value="RJF84041.1"/>
    <property type="molecule type" value="Genomic_DNA"/>
</dbReference>
<evidence type="ECO:0000256" key="7">
    <source>
        <dbReference type="ARBA" id="ARBA00022840"/>
    </source>
</evidence>
<dbReference type="PROSITE" id="PS00856">
    <property type="entry name" value="GUANYLATE_KINASE_1"/>
    <property type="match status" value="1"/>
</dbReference>
<comment type="subcellular location">
    <subcellularLocation>
        <location evidence="9">Cytoplasm</location>
    </subcellularLocation>
</comment>
<dbReference type="InterPro" id="IPR008145">
    <property type="entry name" value="GK/Ca_channel_bsu"/>
</dbReference>
<name>A0A418W213_9PROT</name>
<proteinExistence type="inferred from homology"/>
<dbReference type="InterPro" id="IPR017665">
    <property type="entry name" value="Guanylate_kinase"/>
</dbReference>
<dbReference type="SUPFAM" id="SSF52540">
    <property type="entry name" value="P-loop containing nucleoside triphosphate hydrolases"/>
    <property type="match status" value="1"/>
</dbReference>
<dbReference type="SMART" id="SM00072">
    <property type="entry name" value="GuKc"/>
    <property type="match status" value="1"/>
</dbReference>
<dbReference type="GO" id="GO:0004385">
    <property type="term" value="F:GMP kinase activity"/>
    <property type="evidence" value="ECO:0007669"/>
    <property type="project" value="UniProtKB-UniRule"/>
</dbReference>
<comment type="similarity">
    <text evidence="1 9">Belongs to the guanylate kinase family.</text>
</comment>
<dbReference type="HAMAP" id="MF_00328">
    <property type="entry name" value="Guanylate_kinase"/>
    <property type="match status" value="1"/>
</dbReference>
<sequence length="225" mass="24727">MALPSPQSSAPSSAPSKDISRRGLMLVLSSPSGAGKTTISRRLLERDSGITMSVSATTRAMRPGEVPGVDYHFIDLPRFDQMVEDGEFLEYARVFGNCYGTPRGAVEEALGAGRDVLFDIDWQGTQQLGQNARDDLVSIFVLPPSGEELERRLHSRAQDSAEVIAGRMAKASDEISHWAEYDYVIINRDVEQSVAAVTAILHAERLRRRRQVGLPQFVKTVQAAL</sequence>
<keyword evidence="6 9" id="KW-0418">Kinase</keyword>
<dbReference type="Proteomes" id="UP000283458">
    <property type="component" value="Unassembled WGS sequence"/>
</dbReference>
<evidence type="ECO:0000256" key="4">
    <source>
        <dbReference type="ARBA" id="ARBA00022679"/>
    </source>
</evidence>
<dbReference type="Gene3D" id="3.40.50.300">
    <property type="entry name" value="P-loop containing nucleotide triphosphate hydrolases"/>
    <property type="match status" value="1"/>
</dbReference>
<protein>
    <recommendedName>
        <fullName evidence="3 9">Guanylate kinase</fullName>
        <ecNumber evidence="2 9">2.7.4.8</ecNumber>
    </recommendedName>
    <alternativeName>
        <fullName evidence="8 9">GMP kinase</fullName>
    </alternativeName>
</protein>
<dbReference type="PANTHER" id="PTHR23117">
    <property type="entry name" value="GUANYLATE KINASE-RELATED"/>
    <property type="match status" value="1"/>
</dbReference>